<organism evidence="2">
    <name type="scientific">Telmatobacter sp. DSM 110680</name>
    <dbReference type="NCBI Taxonomy" id="3036704"/>
    <lineage>
        <taxon>Bacteria</taxon>
        <taxon>Pseudomonadati</taxon>
        <taxon>Acidobacteriota</taxon>
        <taxon>Terriglobia</taxon>
        <taxon>Terriglobales</taxon>
        <taxon>Acidobacteriaceae</taxon>
        <taxon>Telmatobacter</taxon>
    </lineage>
</organism>
<protein>
    <recommendedName>
        <fullName evidence="3">DUF4168 domain-containing protein</fullName>
    </recommendedName>
</protein>
<evidence type="ECO:0000256" key="1">
    <source>
        <dbReference type="SAM" id="MobiDB-lite"/>
    </source>
</evidence>
<dbReference type="AlphaFoldDB" id="A0AAU7DK61"/>
<evidence type="ECO:0008006" key="3">
    <source>
        <dbReference type="Google" id="ProtNLM"/>
    </source>
</evidence>
<feature type="compositionally biased region" description="Polar residues" evidence="1">
    <location>
        <begin position="49"/>
        <end position="58"/>
    </location>
</feature>
<dbReference type="EMBL" id="CP121196">
    <property type="protein sequence ID" value="XBH17688.1"/>
    <property type="molecule type" value="Genomic_DNA"/>
</dbReference>
<reference evidence="2" key="1">
    <citation type="submission" date="2023-03" db="EMBL/GenBank/DDBJ databases">
        <title>Edaphobacter sp.</title>
        <authorList>
            <person name="Huber K.J."/>
            <person name="Papendorf J."/>
            <person name="Pilke C."/>
            <person name="Bunk B."/>
            <person name="Sproeer C."/>
            <person name="Pester M."/>
        </authorList>
    </citation>
    <scope>NUCLEOTIDE SEQUENCE</scope>
    <source>
        <strain evidence="2">DSM 110680</strain>
    </source>
</reference>
<sequence>MAWILENPRLVRVNLLTLLSIMIFVVPTGAQIQETKLKLAELKPGLSSTNLGSNQIPTQDPKPQVSFGTTTEEMRQAQIEDDTKRLYQLSAELRAEVAKTYKESLSIQVLKKAEEIEKLSRSLKALLNQEAAGH</sequence>
<evidence type="ECO:0000313" key="2">
    <source>
        <dbReference type="EMBL" id="XBH17688.1"/>
    </source>
</evidence>
<gene>
    <name evidence="2" type="ORF">P8935_24375</name>
</gene>
<dbReference type="RefSeq" id="WP_348262913.1">
    <property type="nucleotide sequence ID" value="NZ_CP121196.1"/>
</dbReference>
<feature type="region of interest" description="Disordered" evidence="1">
    <location>
        <begin position="49"/>
        <end position="70"/>
    </location>
</feature>
<accession>A0AAU7DK61</accession>
<proteinExistence type="predicted"/>
<name>A0AAU7DK61_9BACT</name>